<evidence type="ECO:0000256" key="1">
    <source>
        <dbReference type="ARBA" id="ARBA00022598"/>
    </source>
</evidence>
<keyword evidence="5" id="KW-0030">Aminoacyl-tRNA synthetase</keyword>
<gene>
    <name evidence="6" type="ORF">CGLO_18110</name>
</gene>
<evidence type="ECO:0000313" key="7">
    <source>
        <dbReference type="Proteomes" id="UP000015530"/>
    </source>
</evidence>
<dbReference type="STRING" id="1237896.T0JIN4"/>
<comment type="caution">
    <text evidence="6">The sequence shown here is derived from an EMBL/GenBank/DDBJ whole genome shotgun (WGS) entry which is preliminary data.</text>
</comment>
<evidence type="ECO:0000256" key="2">
    <source>
        <dbReference type="ARBA" id="ARBA00022741"/>
    </source>
</evidence>
<dbReference type="OrthoDB" id="15808at2759"/>
<dbReference type="GO" id="GO:0006418">
    <property type="term" value="P:tRNA aminoacylation for protein translation"/>
    <property type="evidence" value="ECO:0007669"/>
    <property type="project" value="InterPro"/>
</dbReference>
<evidence type="ECO:0000313" key="6">
    <source>
        <dbReference type="EMBL" id="EQB43252.1"/>
    </source>
</evidence>
<keyword evidence="1" id="KW-0436">Ligase</keyword>
<dbReference type="HOGENOM" id="CLU_2812182_0_0_1"/>
<dbReference type="GO" id="GO:0005524">
    <property type="term" value="F:ATP binding"/>
    <property type="evidence" value="ECO:0007669"/>
    <property type="project" value="UniProtKB-KW"/>
</dbReference>
<organism evidence="6 7">
    <name type="scientific">Colletotrichum gloeosporioides (strain Cg-14)</name>
    <name type="common">Anthracnose fungus</name>
    <name type="synonym">Glomerella cingulata</name>
    <dbReference type="NCBI Taxonomy" id="1237896"/>
    <lineage>
        <taxon>Eukaryota</taxon>
        <taxon>Fungi</taxon>
        <taxon>Dikarya</taxon>
        <taxon>Ascomycota</taxon>
        <taxon>Pezizomycotina</taxon>
        <taxon>Sordariomycetes</taxon>
        <taxon>Hypocreomycetidae</taxon>
        <taxon>Glomerellales</taxon>
        <taxon>Glomerellaceae</taxon>
        <taxon>Colletotrichum</taxon>
        <taxon>Colletotrichum gloeosporioides species complex</taxon>
    </lineage>
</organism>
<keyword evidence="2" id="KW-0547">Nucleotide-binding</keyword>
<name>T0JIN4_COLGC</name>
<dbReference type="GO" id="GO:0004812">
    <property type="term" value="F:aminoacyl-tRNA ligase activity"/>
    <property type="evidence" value="ECO:0007669"/>
    <property type="project" value="UniProtKB-KW"/>
</dbReference>
<dbReference type="AlphaFoldDB" id="T0JIN4"/>
<evidence type="ECO:0000256" key="5">
    <source>
        <dbReference type="ARBA" id="ARBA00023146"/>
    </source>
</evidence>
<evidence type="ECO:0000256" key="4">
    <source>
        <dbReference type="ARBA" id="ARBA00022917"/>
    </source>
</evidence>
<dbReference type="SUPFAM" id="SSF52374">
    <property type="entry name" value="Nucleotidylyl transferase"/>
    <property type="match status" value="1"/>
</dbReference>
<dbReference type="InterPro" id="IPR002305">
    <property type="entry name" value="aa-tRNA-synth_Ic"/>
</dbReference>
<dbReference type="Pfam" id="PF00579">
    <property type="entry name" value="tRNA-synt_1b"/>
    <property type="match status" value="1"/>
</dbReference>
<dbReference type="EMBL" id="AMYD01004369">
    <property type="protein sequence ID" value="EQB43252.1"/>
    <property type="molecule type" value="Genomic_DNA"/>
</dbReference>
<keyword evidence="3" id="KW-0067">ATP-binding</keyword>
<sequence length="67" mass="7556">MSKSDPNQKSFITLLDEPKQLEKKIKSAVTDSEGIATYRLQSWSKSTKAKDMIDTMNSLNQTSLTVF</sequence>
<proteinExistence type="predicted"/>
<accession>T0JIN4</accession>
<evidence type="ECO:0000256" key="3">
    <source>
        <dbReference type="ARBA" id="ARBA00022840"/>
    </source>
</evidence>
<dbReference type="Proteomes" id="UP000015530">
    <property type="component" value="Unassembled WGS sequence"/>
</dbReference>
<dbReference type="Gene3D" id="1.10.240.10">
    <property type="entry name" value="Tyrosyl-Transfer RNA Synthetase"/>
    <property type="match status" value="1"/>
</dbReference>
<protein>
    <submittedName>
        <fullName evidence="6">Uncharacterized protein</fullName>
    </submittedName>
</protein>
<reference evidence="7" key="1">
    <citation type="journal article" date="2013" name="Mol. Plant Microbe Interact.">
        <title>Global aspects of pacC regulation of pathogenicity genes in Colletotrichum gloeosporioides as revealed by transcriptome analysis.</title>
        <authorList>
            <person name="Alkan N."/>
            <person name="Meng X."/>
            <person name="Friedlander G."/>
            <person name="Reuveni E."/>
            <person name="Sukno S."/>
            <person name="Sherman A."/>
            <person name="Thon M."/>
            <person name="Fluhr R."/>
            <person name="Prusky D."/>
        </authorList>
    </citation>
    <scope>NUCLEOTIDE SEQUENCE [LARGE SCALE GENOMIC DNA]</scope>
    <source>
        <strain evidence="7">Cg-14</strain>
    </source>
</reference>
<keyword evidence="4" id="KW-0648">Protein biosynthesis</keyword>